<accession>A0A392S974</accession>
<evidence type="ECO:0000313" key="2">
    <source>
        <dbReference type="Proteomes" id="UP000265520"/>
    </source>
</evidence>
<evidence type="ECO:0000313" key="1">
    <source>
        <dbReference type="EMBL" id="MCI45493.1"/>
    </source>
</evidence>
<feature type="non-terminal residue" evidence="1">
    <location>
        <position position="81"/>
    </location>
</feature>
<proteinExistence type="predicted"/>
<protein>
    <submittedName>
        <fullName evidence="1">Uncharacterized protein</fullName>
    </submittedName>
</protein>
<sequence>MISLEQQKKQNDLVLPEQIRPIYPTPDLSTTRQNCACNRTVMGGLLPSTVIIGFAFSGPNPTITARCPALLVTGDIFLRHP</sequence>
<dbReference type="EMBL" id="LXQA010344936">
    <property type="protein sequence ID" value="MCI45493.1"/>
    <property type="molecule type" value="Genomic_DNA"/>
</dbReference>
<dbReference type="AlphaFoldDB" id="A0A392S974"/>
<keyword evidence="2" id="KW-1185">Reference proteome</keyword>
<comment type="caution">
    <text evidence="1">The sequence shown here is derived from an EMBL/GenBank/DDBJ whole genome shotgun (WGS) entry which is preliminary data.</text>
</comment>
<organism evidence="1 2">
    <name type="scientific">Trifolium medium</name>
    <dbReference type="NCBI Taxonomy" id="97028"/>
    <lineage>
        <taxon>Eukaryota</taxon>
        <taxon>Viridiplantae</taxon>
        <taxon>Streptophyta</taxon>
        <taxon>Embryophyta</taxon>
        <taxon>Tracheophyta</taxon>
        <taxon>Spermatophyta</taxon>
        <taxon>Magnoliopsida</taxon>
        <taxon>eudicotyledons</taxon>
        <taxon>Gunneridae</taxon>
        <taxon>Pentapetalae</taxon>
        <taxon>rosids</taxon>
        <taxon>fabids</taxon>
        <taxon>Fabales</taxon>
        <taxon>Fabaceae</taxon>
        <taxon>Papilionoideae</taxon>
        <taxon>50 kb inversion clade</taxon>
        <taxon>NPAAA clade</taxon>
        <taxon>Hologalegina</taxon>
        <taxon>IRL clade</taxon>
        <taxon>Trifolieae</taxon>
        <taxon>Trifolium</taxon>
    </lineage>
</organism>
<reference evidence="1 2" key="1">
    <citation type="journal article" date="2018" name="Front. Plant Sci.">
        <title>Red Clover (Trifolium pratense) and Zigzag Clover (T. medium) - A Picture of Genomic Similarities and Differences.</title>
        <authorList>
            <person name="Dluhosova J."/>
            <person name="Istvanek J."/>
            <person name="Nedelnik J."/>
            <person name="Repkova J."/>
        </authorList>
    </citation>
    <scope>NUCLEOTIDE SEQUENCE [LARGE SCALE GENOMIC DNA]</scope>
    <source>
        <strain evidence="2">cv. 10/8</strain>
        <tissue evidence="1">Leaf</tissue>
    </source>
</reference>
<name>A0A392S974_9FABA</name>
<dbReference type="Proteomes" id="UP000265520">
    <property type="component" value="Unassembled WGS sequence"/>
</dbReference>